<reference evidence="2 3" key="1">
    <citation type="submission" date="2018-08" db="EMBL/GenBank/DDBJ databases">
        <title>A genome reference for cultivated species of the human gut microbiota.</title>
        <authorList>
            <person name="Zou Y."/>
            <person name="Xue W."/>
            <person name="Luo G."/>
        </authorList>
    </citation>
    <scope>NUCLEOTIDE SEQUENCE [LARGE SCALE GENOMIC DNA]</scope>
    <source>
        <strain evidence="2 3">AF36-16BH</strain>
    </source>
</reference>
<dbReference type="EMBL" id="QRPE01000017">
    <property type="protein sequence ID" value="RHL91597.1"/>
    <property type="molecule type" value="Genomic_DNA"/>
</dbReference>
<feature type="domain" description="Glycosyltransferase 2-like" evidence="1">
    <location>
        <begin position="61"/>
        <end position="124"/>
    </location>
</feature>
<dbReference type="Pfam" id="PF00535">
    <property type="entry name" value="Glycos_transf_2"/>
    <property type="match status" value="1"/>
</dbReference>
<dbReference type="InterPro" id="IPR029044">
    <property type="entry name" value="Nucleotide-diphossugar_trans"/>
</dbReference>
<gene>
    <name evidence="2" type="ORF">DWZ95_14285</name>
</gene>
<organism evidence="2 3">
    <name type="scientific">Bacteroides intestinalis</name>
    <dbReference type="NCBI Taxonomy" id="329854"/>
    <lineage>
        <taxon>Bacteria</taxon>
        <taxon>Pseudomonadati</taxon>
        <taxon>Bacteroidota</taxon>
        <taxon>Bacteroidia</taxon>
        <taxon>Bacteroidales</taxon>
        <taxon>Bacteroidaceae</taxon>
        <taxon>Bacteroides</taxon>
    </lineage>
</organism>
<protein>
    <submittedName>
        <fullName evidence="2">Glycosyltransferase</fullName>
    </submittedName>
</protein>
<dbReference type="PANTHER" id="PTHR22916">
    <property type="entry name" value="GLYCOSYLTRANSFERASE"/>
    <property type="match status" value="1"/>
</dbReference>
<evidence type="ECO:0000313" key="3">
    <source>
        <dbReference type="Proteomes" id="UP000285013"/>
    </source>
</evidence>
<sequence>MKRNTYLEMLAKQKALLIQKGYDFSTFQSKSILERYKILHSLQEEYLGNDKPINHIRPIISVCIPTYQQHDYIRECIEGALMQQTSFPFEIVIGDDGSVDGTTEICMEYAEKYPDKIRFYNRTRELCRVFDEKGHLEKEQAGNWWWTLQDGRGTYIAICEGDDYWIDSLKLQKQVDFLEKHSEYVLSHTSIKYYYQSQHFFISSKDIEINSKIQEKGYILREDILSSYRIQTASVVYRRNLLEKIQESDPFLYKSGYFLMGDTPLWYGLLQKGKIHFLQEVTTVYRKNNGSVTGHKNLKKYYRFILSMAELRLYLALRDNLSKSFILIAQKRYQNSAVDYLAFDPSFNLLYPLELEKVKSAKKKLYKMSLLKYYLSLYISIRSFLGYLRRYLIKSI</sequence>
<evidence type="ECO:0000313" key="2">
    <source>
        <dbReference type="EMBL" id="RHL91597.1"/>
    </source>
</evidence>
<dbReference type="SUPFAM" id="SSF53448">
    <property type="entry name" value="Nucleotide-diphospho-sugar transferases"/>
    <property type="match status" value="1"/>
</dbReference>
<dbReference type="AlphaFoldDB" id="A0A415N795"/>
<dbReference type="InterPro" id="IPR001173">
    <property type="entry name" value="Glyco_trans_2-like"/>
</dbReference>
<dbReference type="GO" id="GO:0016758">
    <property type="term" value="F:hexosyltransferase activity"/>
    <property type="evidence" value="ECO:0007669"/>
    <property type="project" value="UniProtKB-ARBA"/>
</dbReference>
<dbReference type="Gene3D" id="3.90.550.10">
    <property type="entry name" value="Spore Coat Polysaccharide Biosynthesis Protein SpsA, Chain A"/>
    <property type="match status" value="1"/>
</dbReference>
<evidence type="ECO:0000259" key="1">
    <source>
        <dbReference type="Pfam" id="PF00535"/>
    </source>
</evidence>
<dbReference type="Proteomes" id="UP000285013">
    <property type="component" value="Unassembled WGS sequence"/>
</dbReference>
<accession>A0A415N795</accession>
<dbReference type="RefSeq" id="WP_118423253.1">
    <property type="nucleotide sequence ID" value="NZ_QRPE01000017.1"/>
</dbReference>
<name>A0A415N795_9BACE</name>
<comment type="caution">
    <text evidence="2">The sequence shown here is derived from an EMBL/GenBank/DDBJ whole genome shotgun (WGS) entry which is preliminary data.</text>
</comment>
<proteinExistence type="predicted"/>
<dbReference type="PANTHER" id="PTHR22916:SF3">
    <property type="entry name" value="UDP-GLCNAC:BETAGAL BETA-1,3-N-ACETYLGLUCOSAMINYLTRANSFERASE-LIKE PROTEIN 1"/>
    <property type="match status" value="1"/>
</dbReference>
<keyword evidence="2" id="KW-0808">Transferase</keyword>